<dbReference type="RefSeq" id="WP_200348639.1">
    <property type="nucleotide sequence ID" value="NZ_NRSJ01000067.1"/>
</dbReference>
<feature type="transmembrane region" description="Helical" evidence="1">
    <location>
        <begin position="61"/>
        <end position="80"/>
    </location>
</feature>
<comment type="caution">
    <text evidence="2">The sequence shown here is derived from an EMBL/GenBank/DDBJ whole genome shotgun (WGS) entry which is preliminary data.</text>
</comment>
<dbReference type="AlphaFoldDB" id="A0AAJ0XC89"/>
<reference evidence="2" key="1">
    <citation type="submission" date="2017-08" db="EMBL/GenBank/DDBJ databases">
        <authorList>
            <person name="Imhoff J.F."/>
            <person name="Rahn T."/>
            <person name="Kuenzel S."/>
            <person name="Neulinger S.C."/>
        </authorList>
    </citation>
    <scope>NUCLEOTIDE SEQUENCE</scope>
    <source>
        <strain evidence="2">DSM 11080</strain>
    </source>
</reference>
<feature type="transmembrane region" description="Helical" evidence="1">
    <location>
        <begin position="86"/>
        <end position="104"/>
    </location>
</feature>
<feature type="transmembrane region" description="Helical" evidence="1">
    <location>
        <begin position="183"/>
        <end position="204"/>
    </location>
</feature>
<organism evidence="2 3">
    <name type="scientific">Halochromatium glycolicum</name>
    <dbReference type="NCBI Taxonomy" id="85075"/>
    <lineage>
        <taxon>Bacteria</taxon>
        <taxon>Pseudomonadati</taxon>
        <taxon>Pseudomonadota</taxon>
        <taxon>Gammaproteobacteria</taxon>
        <taxon>Chromatiales</taxon>
        <taxon>Chromatiaceae</taxon>
        <taxon>Halochromatium</taxon>
    </lineage>
</organism>
<dbReference type="InterPro" id="IPR007404">
    <property type="entry name" value="YdjM-like"/>
</dbReference>
<name>A0AAJ0XC89_9GAMM</name>
<dbReference type="Pfam" id="PF04307">
    <property type="entry name" value="YdjM"/>
    <property type="match status" value="1"/>
</dbReference>
<sequence>MANFRAHLTGGALVAGTAAFASYGEGLSSSAETQALFAIGTAASLLPDIDADDSKPARGVFNLAGLVGGFLVAFALAEHIGLIEQVIVWLAVAGLIAFPVRWAFAKLTVHRGIWHSLLMAVAVALAVTVAADTLLGLAPLAAWLAGGFVLLGYLTHLLLDEIASVDLLDRRVKRSFGTALKPLSLRAWPWSLALIGLTVVLAGLTPNPEPVLAAIERFGVAADPLLAYWPRW</sequence>
<accession>A0AAJ0XC89</accession>
<feature type="transmembrane region" description="Helical" evidence="1">
    <location>
        <begin position="141"/>
        <end position="162"/>
    </location>
</feature>
<gene>
    <name evidence="2" type="ORF">CKO40_22160</name>
</gene>
<keyword evidence="1" id="KW-0812">Transmembrane</keyword>
<evidence type="ECO:0000313" key="2">
    <source>
        <dbReference type="EMBL" id="MBK1707163.1"/>
    </source>
</evidence>
<dbReference type="Proteomes" id="UP001296776">
    <property type="component" value="Unassembled WGS sequence"/>
</dbReference>
<feature type="transmembrane region" description="Helical" evidence="1">
    <location>
        <begin position="116"/>
        <end position="135"/>
    </location>
</feature>
<keyword evidence="3" id="KW-1185">Reference proteome</keyword>
<reference evidence="2" key="2">
    <citation type="journal article" date="2020" name="Microorganisms">
        <title>Osmotic Adaptation and Compatible Solute Biosynthesis of Phototrophic Bacteria as Revealed from Genome Analyses.</title>
        <authorList>
            <person name="Imhoff J.F."/>
            <person name="Rahn T."/>
            <person name="Kunzel S."/>
            <person name="Keller A."/>
            <person name="Neulinger S.C."/>
        </authorList>
    </citation>
    <scope>NUCLEOTIDE SEQUENCE</scope>
    <source>
        <strain evidence="2">DSM 11080</strain>
    </source>
</reference>
<proteinExistence type="predicted"/>
<evidence type="ECO:0000313" key="3">
    <source>
        <dbReference type="Proteomes" id="UP001296776"/>
    </source>
</evidence>
<evidence type="ECO:0000256" key="1">
    <source>
        <dbReference type="SAM" id="Phobius"/>
    </source>
</evidence>
<keyword evidence="1" id="KW-1133">Transmembrane helix</keyword>
<protein>
    <submittedName>
        <fullName evidence="2">Uncharacterized protein</fullName>
    </submittedName>
</protein>
<keyword evidence="1" id="KW-0472">Membrane</keyword>
<dbReference type="EMBL" id="NRSJ01000067">
    <property type="protein sequence ID" value="MBK1707163.1"/>
    <property type="molecule type" value="Genomic_DNA"/>
</dbReference>